<protein>
    <submittedName>
        <fullName evidence="3">Uncharacterized protein</fullName>
    </submittedName>
</protein>
<feature type="transmembrane region" description="Helical" evidence="2">
    <location>
        <begin position="493"/>
        <end position="510"/>
    </location>
</feature>
<evidence type="ECO:0000256" key="2">
    <source>
        <dbReference type="SAM" id="Phobius"/>
    </source>
</evidence>
<accession>A0A1Q9DX69</accession>
<reference evidence="3 4" key="1">
    <citation type="submission" date="2016-02" db="EMBL/GenBank/DDBJ databases">
        <title>Genome analysis of coral dinoflagellate symbionts highlights evolutionary adaptations to a symbiotic lifestyle.</title>
        <authorList>
            <person name="Aranda M."/>
            <person name="Li Y."/>
            <person name="Liew Y.J."/>
            <person name="Baumgarten S."/>
            <person name="Simakov O."/>
            <person name="Wilson M."/>
            <person name="Piel J."/>
            <person name="Ashoor H."/>
            <person name="Bougouffa S."/>
            <person name="Bajic V.B."/>
            <person name="Ryu T."/>
            <person name="Ravasi T."/>
            <person name="Bayer T."/>
            <person name="Micklem G."/>
            <person name="Kim H."/>
            <person name="Bhak J."/>
            <person name="Lajeunesse T.C."/>
            <person name="Voolstra C.R."/>
        </authorList>
    </citation>
    <scope>NUCLEOTIDE SEQUENCE [LARGE SCALE GENOMIC DNA]</scope>
    <source>
        <strain evidence="3 4">CCMP2467</strain>
    </source>
</reference>
<dbReference type="EMBL" id="LSRX01000350">
    <property type="protein sequence ID" value="OLP99775.1"/>
    <property type="molecule type" value="Genomic_DNA"/>
</dbReference>
<keyword evidence="2" id="KW-0812">Transmembrane</keyword>
<sequence>MSITIRLFCWDQRCFHFAAYWPDMALSGQFASAAANAAMSNVSGNITQAYVKGTFVYRIYTASMRFHFAAYWPDMALSGQFASAAANAAMSNVSGNITQAIGKPLEGLTSLSQTNQMDINWVDFNYPPFLRLIHFNIEVNMFTIDTHKSRMYQSAAVQCKSAIGLINTLILIFSVQAPFRWLYCEAVLTAIPHKFDPALLYGGTYSGGIVLWDTRQKAAGLVVQSAIHALILPAAALLVFYSGYRGVAEPDGKLVWRFKVGQPILVWAPGAEWLGSLSQDTESEEQLQLEEVLAERVSQLLPTSPDIVRATPAHQALRRRLVKEPETELDPLLLLLKQYKDQLPEEDPELPISGHQTIGAVLASVLYGLKVLPGMSYWIMTALWVYNSVPATYVATIGAVLASVLYGLKVLPGMSYWETYEYPRSYWASSVGLVLYCLTFLFWQPRQRIFLDVLCIDQIDPTRKAAGIISMGAFLKCSDSMLVLWDPTYTHRYMLLTLALCCFTLAVGSIPERNEALLWATQAVILAIGFYPNAAAYRQYFRALSDLKSELEGFSLQGTHCLCCQRGHVSADGEPMACDRKVVLHCLKLWFGSAERFEQRVRSEVSETLMHELSAEFFNYRHCLAALIPIAWSYMDTASAEWRKYEEPRHHMTEVTKEVARGFAWWLCVAPSILLMTFRLAYCLRAKRSSLWCDWAVNGLIVLCIVAFFVAAVQLEFACMIFHNHFVSRDSGWRGMHTAMLLFVALCLPMAILLFNCVGLQPPISTTKTAAAGTAEDTAVTESKPRDGHVRQRHEL</sequence>
<evidence type="ECO:0000256" key="1">
    <source>
        <dbReference type="SAM" id="MobiDB-lite"/>
    </source>
</evidence>
<dbReference type="Proteomes" id="UP000186817">
    <property type="component" value="Unassembled WGS sequence"/>
</dbReference>
<name>A0A1Q9DX69_SYMMI</name>
<feature type="transmembrane region" description="Helical" evidence="2">
    <location>
        <begin position="618"/>
        <end position="635"/>
    </location>
</feature>
<keyword evidence="2" id="KW-1133">Transmembrane helix</keyword>
<feature type="transmembrane region" description="Helical" evidence="2">
    <location>
        <begin position="663"/>
        <end position="683"/>
    </location>
</feature>
<feature type="transmembrane region" description="Helical" evidence="2">
    <location>
        <begin position="735"/>
        <end position="758"/>
    </location>
</feature>
<feature type="compositionally biased region" description="Basic and acidic residues" evidence="1">
    <location>
        <begin position="783"/>
        <end position="796"/>
    </location>
</feature>
<keyword evidence="2" id="KW-0472">Membrane</keyword>
<keyword evidence="4" id="KW-1185">Reference proteome</keyword>
<feature type="transmembrane region" description="Helical" evidence="2">
    <location>
        <begin position="426"/>
        <end position="443"/>
    </location>
</feature>
<feature type="transmembrane region" description="Helical" evidence="2">
    <location>
        <begin position="695"/>
        <end position="715"/>
    </location>
</feature>
<comment type="caution">
    <text evidence="3">The sequence shown here is derived from an EMBL/GenBank/DDBJ whole genome shotgun (WGS) entry which is preliminary data.</text>
</comment>
<feature type="transmembrane region" description="Helical" evidence="2">
    <location>
        <begin position="352"/>
        <end position="372"/>
    </location>
</feature>
<dbReference type="AlphaFoldDB" id="A0A1Q9DX69"/>
<gene>
    <name evidence="3" type="ORF">AK812_SmicGene17621</name>
</gene>
<organism evidence="3 4">
    <name type="scientific">Symbiodinium microadriaticum</name>
    <name type="common">Dinoflagellate</name>
    <name type="synonym">Zooxanthella microadriatica</name>
    <dbReference type="NCBI Taxonomy" id="2951"/>
    <lineage>
        <taxon>Eukaryota</taxon>
        <taxon>Sar</taxon>
        <taxon>Alveolata</taxon>
        <taxon>Dinophyceae</taxon>
        <taxon>Suessiales</taxon>
        <taxon>Symbiodiniaceae</taxon>
        <taxon>Symbiodinium</taxon>
    </lineage>
</organism>
<dbReference type="OrthoDB" id="429027at2759"/>
<feature type="region of interest" description="Disordered" evidence="1">
    <location>
        <begin position="771"/>
        <end position="796"/>
    </location>
</feature>
<feature type="transmembrane region" description="Helical" evidence="2">
    <location>
        <begin position="221"/>
        <end position="244"/>
    </location>
</feature>
<feature type="transmembrane region" description="Helical" evidence="2">
    <location>
        <begin position="384"/>
        <end position="406"/>
    </location>
</feature>
<evidence type="ECO:0000313" key="4">
    <source>
        <dbReference type="Proteomes" id="UP000186817"/>
    </source>
</evidence>
<evidence type="ECO:0000313" key="3">
    <source>
        <dbReference type="EMBL" id="OLP99775.1"/>
    </source>
</evidence>
<proteinExistence type="predicted"/>
<feature type="transmembrane region" description="Helical" evidence="2">
    <location>
        <begin position="516"/>
        <end position="534"/>
    </location>
</feature>